<evidence type="ECO:0000313" key="2">
    <source>
        <dbReference type="EMBL" id="MCZ0858995.1"/>
    </source>
</evidence>
<dbReference type="Gene3D" id="3.20.190.10">
    <property type="entry name" value="MutM-like, N-terminal"/>
    <property type="match status" value="1"/>
</dbReference>
<evidence type="ECO:0000313" key="3">
    <source>
        <dbReference type="Proteomes" id="UP001072034"/>
    </source>
</evidence>
<proteinExistence type="predicted"/>
<dbReference type="Pfam" id="PF01149">
    <property type="entry name" value="Fapy_DNA_glyco"/>
    <property type="match status" value="1"/>
</dbReference>
<feature type="domain" description="Formamidopyrimidine-DNA glycosylase catalytic" evidence="1">
    <location>
        <begin position="2"/>
        <end position="99"/>
    </location>
</feature>
<gene>
    <name evidence="2" type="ORF">OHJ16_13190</name>
</gene>
<dbReference type="Proteomes" id="UP001072034">
    <property type="component" value="Unassembled WGS sequence"/>
</dbReference>
<dbReference type="RefSeq" id="WP_328514200.1">
    <property type="nucleotide sequence ID" value="NZ_JAPTMY010000036.1"/>
</dbReference>
<dbReference type="SUPFAM" id="SSF81624">
    <property type="entry name" value="N-terminal domain of MutM-like DNA repair proteins"/>
    <property type="match status" value="1"/>
</dbReference>
<evidence type="ECO:0000259" key="1">
    <source>
        <dbReference type="PROSITE" id="PS51068"/>
    </source>
</evidence>
<sequence>MPEGHTIHRLAGALTELYGGRRLRTSSPQGRFADGAARLDNQVLLGAEAHGKHLFLAFGPEPDMPMDAEAVTWLRIHLGLYGSWTFDGDSAFTAPHAIGAPRRRVGER</sequence>
<name>A0ABT4IB78_9ACTO</name>
<dbReference type="InterPro" id="IPR035937">
    <property type="entry name" value="FPG_N"/>
</dbReference>
<dbReference type="InterPro" id="IPR012319">
    <property type="entry name" value="FPG_cat"/>
</dbReference>
<dbReference type="EMBL" id="JAPTMY010000036">
    <property type="protein sequence ID" value="MCZ0858995.1"/>
    <property type="molecule type" value="Genomic_DNA"/>
</dbReference>
<dbReference type="PROSITE" id="PS51068">
    <property type="entry name" value="FPG_CAT"/>
    <property type="match status" value="1"/>
</dbReference>
<dbReference type="SMART" id="SM00898">
    <property type="entry name" value="Fapy_DNA_glyco"/>
    <property type="match status" value="1"/>
</dbReference>
<accession>A0ABT4IB78</accession>
<dbReference type="PANTHER" id="PTHR42697:SF3">
    <property type="entry name" value="ENDONUCLEASE 8 1"/>
    <property type="match status" value="1"/>
</dbReference>
<protein>
    <submittedName>
        <fullName evidence="2">Fpg/Nei family DNA glycosylase</fullName>
    </submittedName>
</protein>
<organism evidence="2 3">
    <name type="scientific">Actinomyces israelii</name>
    <dbReference type="NCBI Taxonomy" id="1659"/>
    <lineage>
        <taxon>Bacteria</taxon>
        <taxon>Bacillati</taxon>
        <taxon>Actinomycetota</taxon>
        <taxon>Actinomycetes</taxon>
        <taxon>Actinomycetales</taxon>
        <taxon>Actinomycetaceae</taxon>
        <taxon>Actinomyces</taxon>
    </lineage>
</organism>
<keyword evidence="3" id="KW-1185">Reference proteome</keyword>
<reference evidence="2" key="1">
    <citation type="submission" date="2022-10" db="EMBL/GenBank/DDBJ databases">
        <title>Genome sequence of Actinomyces israelii ATCC 10048.</title>
        <authorList>
            <person name="Watt R.M."/>
            <person name="Tong W.M."/>
        </authorList>
    </citation>
    <scope>NUCLEOTIDE SEQUENCE</scope>
    <source>
        <strain evidence="2">ATCC 10048</strain>
    </source>
</reference>
<comment type="caution">
    <text evidence="2">The sequence shown here is derived from an EMBL/GenBank/DDBJ whole genome shotgun (WGS) entry which is preliminary data.</text>
</comment>
<dbReference type="PANTHER" id="PTHR42697">
    <property type="entry name" value="ENDONUCLEASE 8"/>
    <property type="match status" value="1"/>
</dbReference>
<feature type="non-terminal residue" evidence="2">
    <location>
        <position position="108"/>
    </location>
</feature>